<comment type="similarity">
    <text evidence="7">Belongs to the binding-protein-dependent transport system permease family.</text>
</comment>
<feature type="domain" description="ABC transmembrane type-1" evidence="8">
    <location>
        <begin position="105"/>
        <end position="313"/>
    </location>
</feature>
<dbReference type="Pfam" id="PF19300">
    <property type="entry name" value="BPD_transp_1_N"/>
    <property type="match status" value="1"/>
</dbReference>
<sequence>MSALQRSLSRVPWAYVFRRLLFAIPTMLVIIAVAFFMMRLAPGGPFDGERKLNAATEAAIAAKFGLDQPLWKQFADYLLGVLQGDFGPSMKTLGKSVNDLIADGLPVSLAIGSLSMLVAIIVGTALGVFAGLRQNTTGDYTVMGFAMAGISIPTFVTGPLLILTFALGAGLFAVGGLGEYPNIGMSFHNMTLPVLTLALPQIAIISRLMRASIIETMRSPHVRTARAKGLPEGTVIRRHVLPSAILPLVSYAGPAMARVMTGSLVIERIFGLPGMGSYFVDGAINRDYTLVMGALIIYATLIVIFNLIADILYALLDPKVKYD</sequence>
<keyword evidence="2 7" id="KW-0813">Transport</keyword>
<keyword evidence="6 7" id="KW-0472">Membrane</keyword>
<keyword evidence="10" id="KW-1185">Reference proteome</keyword>
<dbReference type="PROSITE" id="PS50928">
    <property type="entry name" value="ABC_TM1"/>
    <property type="match status" value="1"/>
</dbReference>
<evidence type="ECO:0000256" key="4">
    <source>
        <dbReference type="ARBA" id="ARBA00022692"/>
    </source>
</evidence>
<dbReference type="Gene3D" id="1.10.3720.10">
    <property type="entry name" value="MetI-like"/>
    <property type="match status" value="1"/>
</dbReference>
<evidence type="ECO:0000313" key="10">
    <source>
        <dbReference type="Proteomes" id="UP000628854"/>
    </source>
</evidence>
<evidence type="ECO:0000313" key="9">
    <source>
        <dbReference type="EMBL" id="GGB56410.1"/>
    </source>
</evidence>
<dbReference type="InterPro" id="IPR035906">
    <property type="entry name" value="MetI-like_sf"/>
</dbReference>
<feature type="transmembrane region" description="Helical" evidence="7">
    <location>
        <begin position="20"/>
        <end position="41"/>
    </location>
</feature>
<dbReference type="SUPFAM" id="SSF161098">
    <property type="entry name" value="MetI-like"/>
    <property type="match status" value="1"/>
</dbReference>
<keyword evidence="5 7" id="KW-1133">Transmembrane helix</keyword>
<evidence type="ECO:0000256" key="2">
    <source>
        <dbReference type="ARBA" id="ARBA00022448"/>
    </source>
</evidence>
<reference evidence="10" key="1">
    <citation type="journal article" date="2019" name="Int. J. Syst. Evol. Microbiol.">
        <title>The Global Catalogue of Microorganisms (GCM) 10K type strain sequencing project: providing services to taxonomists for standard genome sequencing and annotation.</title>
        <authorList>
            <consortium name="The Broad Institute Genomics Platform"/>
            <consortium name="The Broad Institute Genome Sequencing Center for Infectious Disease"/>
            <person name="Wu L."/>
            <person name="Ma J."/>
        </authorList>
    </citation>
    <scope>NUCLEOTIDE SEQUENCE [LARGE SCALE GENOMIC DNA]</scope>
    <source>
        <strain evidence="10">CGMCC 1.15928</strain>
    </source>
</reference>
<feature type="transmembrane region" description="Helical" evidence="7">
    <location>
        <begin position="144"/>
        <end position="172"/>
    </location>
</feature>
<gene>
    <name evidence="9" type="ORF">GCM10011503_00920</name>
</gene>
<dbReference type="Proteomes" id="UP000628854">
    <property type="component" value="Unassembled WGS sequence"/>
</dbReference>
<evidence type="ECO:0000256" key="3">
    <source>
        <dbReference type="ARBA" id="ARBA00022475"/>
    </source>
</evidence>
<accession>A0ABQ1IZP3</accession>
<comment type="subcellular location">
    <subcellularLocation>
        <location evidence="1 7">Cell membrane</location>
        <topology evidence="1 7">Multi-pass membrane protein</topology>
    </subcellularLocation>
</comment>
<dbReference type="InterPro" id="IPR000515">
    <property type="entry name" value="MetI-like"/>
</dbReference>
<keyword evidence="4 7" id="KW-0812">Transmembrane</keyword>
<dbReference type="RefSeq" id="WP_233124268.1">
    <property type="nucleotide sequence ID" value="NZ_BMKF01000001.1"/>
</dbReference>
<feature type="transmembrane region" description="Helical" evidence="7">
    <location>
        <begin position="192"/>
        <end position="209"/>
    </location>
</feature>
<dbReference type="Pfam" id="PF00528">
    <property type="entry name" value="BPD_transp_1"/>
    <property type="match status" value="1"/>
</dbReference>
<keyword evidence="3" id="KW-1003">Cell membrane</keyword>
<protein>
    <submittedName>
        <fullName evidence="9">ABC transporter</fullName>
    </submittedName>
</protein>
<evidence type="ECO:0000256" key="7">
    <source>
        <dbReference type="RuleBase" id="RU363032"/>
    </source>
</evidence>
<feature type="transmembrane region" description="Helical" evidence="7">
    <location>
        <begin position="109"/>
        <end position="132"/>
    </location>
</feature>
<dbReference type="CDD" id="cd06261">
    <property type="entry name" value="TM_PBP2"/>
    <property type="match status" value="1"/>
</dbReference>
<organism evidence="9 10">
    <name type="scientific">Henriciella pelagia</name>
    <dbReference type="NCBI Taxonomy" id="1977912"/>
    <lineage>
        <taxon>Bacteria</taxon>
        <taxon>Pseudomonadati</taxon>
        <taxon>Pseudomonadota</taxon>
        <taxon>Alphaproteobacteria</taxon>
        <taxon>Hyphomonadales</taxon>
        <taxon>Hyphomonadaceae</taxon>
        <taxon>Henriciella</taxon>
    </lineage>
</organism>
<evidence type="ECO:0000256" key="5">
    <source>
        <dbReference type="ARBA" id="ARBA00022989"/>
    </source>
</evidence>
<evidence type="ECO:0000256" key="6">
    <source>
        <dbReference type="ARBA" id="ARBA00023136"/>
    </source>
</evidence>
<dbReference type="InterPro" id="IPR045621">
    <property type="entry name" value="BPD_transp_1_N"/>
</dbReference>
<evidence type="ECO:0000259" key="8">
    <source>
        <dbReference type="PROSITE" id="PS50928"/>
    </source>
</evidence>
<dbReference type="PANTHER" id="PTHR30465:SF74">
    <property type="entry name" value="OLIGOPEPTIDE TRANSPORT SYSTEM PERMEASE PROTEIN OPPB"/>
    <property type="match status" value="1"/>
</dbReference>
<proteinExistence type="inferred from homology"/>
<dbReference type="PANTHER" id="PTHR30465">
    <property type="entry name" value="INNER MEMBRANE ABC TRANSPORTER"/>
    <property type="match status" value="1"/>
</dbReference>
<comment type="caution">
    <text evidence="9">The sequence shown here is derived from an EMBL/GenBank/DDBJ whole genome shotgun (WGS) entry which is preliminary data.</text>
</comment>
<dbReference type="EMBL" id="BMKF01000001">
    <property type="protein sequence ID" value="GGB56410.1"/>
    <property type="molecule type" value="Genomic_DNA"/>
</dbReference>
<feature type="transmembrane region" description="Helical" evidence="7">
    <location>
        <begin position="295"/>
        <end position="316"/>
    </location>
</feature>
<evidence type="ECO:0000256" key="1">
    <source>
        <dbReference type="ARBA" id="ARBA00004651"/>
    </source>
</evidence>
<name>A0ABQ1IZP3_9PROT</name>